<evidence type="ECO:0000313" key="3">
    <source>
        <dbReference type="Proteomes" id="UP001439008"/>
    </source>
</evidence>
<dbReference type="Proteomes" id="UP001439008">
    <property type="component" value="Unassembled WGS sequence"/>
</dbReference>
<accession>A0ABV2AGI4</accession>
<keyword evidence="1" id="KW-0732">Signal</keyword>
<feature type="chain" id="PRO_5046396393" evidence="1">
    <location>
        <begin position="16"/>
        <end position="111"/>
    </location>
</feature>
<name>A0ABV2AGI4_9EUKA</name>
<comment type="caution">
    <text evidence="2">The sequence shown here is derived from an EMBL/GenBank/DDBJ whole genome shotgun (WGS) entry which is preliminary data.</text>
</comment>
<keyword evidence="3" id="KW-1185">Reference proteome</keyword>
<protein>
    <submittedName>
        <fullName evidence="2">Uncharacterized protein</fullName>
    </submittedName>
</protein>
<sequence length="111" mass="12776">MFLKIFLMLVIAVKSADLNPAEVCGKKIPKKIANATNWLKPRFKLVQGKTGLVCALIWQTNRVERSFKTDPLKMCLFNKPDNGHFADRKFKNSTFVLNEDELLIHCDESFF</sequence>
<feature type="signal peptide" evidence="1">
    <location>
        <begin position="1"/>
        <end position="15"/>
    </location>
</feature>
<evidence type="ECO:0000256" key="1">
    <source>
        <dbReference type="SAM" id="SignalP"/>
    </source>
</evidence>
<reference evidence="2 3" key="1">
    <citation type="journal article" date="2024" name="BMC Biol.">
        <title>Comparative genomics of Ascetosporea gives new insight into the evolutionary basis for animal parasitism in Rhizaria.</title>
        <authorList>
            <person name="Hiltunen Thoren M."/>
            <person name="Onut-Brannstrom I."/>
            <person name="Alfjorden A."/>
            <person name="Peckova H."/>
            <person name="Swords F."/>
            <person name="Hooper C."/>
            <person name="Holzer A.S."/>
            <person name="Bass D."/>
            <person name="Burki F."/>
        </authorList>
    </citation>
    <scope>NUCLEOTIDE SEQUENCE [LARGE SCALE GENOMIC DNA]</scope>
    <source>
        <strain evidence="2">20-A016</strain>
    </source>
</reference>
<organism evidence="2 3">
    <name type="scientific">Bonamia ostreae</name>
    <dbReference type="NCBI Taxonomy" id="126728"/>
    <lineage>
        <taxon>Eukaryota</taxon>
        <taxon>Sar</taxon>
        <taxon>Rhizaria</taxon>
        <taxon>Endomyxa</taxon>
        <taxon>Ascetosporea</taxon>
        <taxon>Haplosporida</taxon>
        <taxon>Bonamia</taxon>
    </lineage>
</organism>
<evidence type="ECO:0000313" key="2">
    <source>
        <dbReference type="EMBL" id="MES1918798.1"/>
    </source>
</evidence>
<dbReference type="EMBL" id="JBDODL010000127">
    <property type="protein sequence ID" value="MES1918798.1"/>
    <property type="molecule type" value="Genomic_DNA"/>
</dbReference>
<gene>
    <name evidence="2" type="ORF">MHBO_000702</name>
</gene>
<proteinExistence type="predicted"/>